<dbReference type="Gene3D" id="3.30.530.20">
    <property type="match status" value="1"/>
</dbReference>
<dbReference type="Proteomes" id="UP000598174">
    <property type="component" value="Unassembled WGS sequence"/>
</dbReference>
<gene>
    <name evidence="3" type="ORF">Afe05nite_67310</name>
</gene>
<organism evidence="3 4">
    <name type="scientific">Paractinoplanes ferrugineus</name>
    <dbReference type="NCBI Taxonomy" id="113564"/>
    <lineage>
        <taxon>Bacteria</taxon>
        <taxon>Bacillati</taxon>
        <taxon>Actinomycetota</taxon>
        <taxon>Actinomycetes</taxon>
        <taxon>Micromonosporales</taxon>
        <taxon>Micromonosporaceae</taxon>
        <taxon>Paractinoplanes</taxon>
    </lineage>
</organism>
<evidence type="ECO:0000256" key="1">
    <source>
        <dbReference type="ARBA" id="ARBA00006817"/>
    </source>
</evidence>
<comment type="caution">
    <text evidence="3">The sequence shown here is derived from an EMBL/GenBank/DDBJ whole genome shotgun (WGS) entry which is preliminary data.</text>
</comment>
<keyword evidence="4" id="KW-1185">Reference proteome</keyword>
<dbReference type="InterPro" id="IPR023393">
    <property type="entry name" value="START-like_dom_sf"/>
</dbReference>
<proteinExistence type="inferred from homology"/>
<dbReference type="InterPro" id="IPR013538">
    <property type="entry name" value="ASHA1/2-like_C"/>
</dbReference>
<evidence type="ECO:0000313" key="4">
    <source>
        <dbReference type="Proteomes" id="UP000598174"/>
    </source>
</evidence>
<name>A0A919J4W7_9ACTN</name>
<dbReference type="SUPFAM" id="SSF55961">
    <property type="entry name" value="Bet v1-like"/>
    <property type="match status" value="1"/>
</dbReference>
<protein>
    <submittedName>
        <fullName evidence="3">Activator of HSP90 ATPase</fullName>
    </submittedName>
</protein>
<sequence length="157" mass="17875">MTDEEMTFRELDIVRVFEAPRELLWRAWTDPNQICKWWGPAGMHTPRSSVEIDLRPGGTFRVTMVADADGTEYPSDMRFTRLEEPSLLEFEWDGQRGLGAGKSTITFVDLGDGRTEMTNHYAGYLTDMIQSFMVVGSNQQFDKLGKFLTPGSGRPDR</sequence>
<dbReference type="EMBL" id="BOMM01000059">
    <property type="protein sequence ID" value="GIE14891.1"/>
    <property type="molecule type" value="Genomic_DNA"/>
</dbReference>
<accession>A0A919J4W7</accession>
<evidence type="ECO:0000313" key="3">
    <source>
        <dbReference type="EMBL" id="GIE14891.1"/>
    </source>
</evidence>
<dbReference type="Pfam" id="PF08327">
    <property type="entry name" value="AHSA1"/>
    <property type="match status" value="1"/>
</dbReference>
<feature type="domain" description="Activator of Hsp90 ATPase homologue 1/2-like C-terminal" evidence="2">
    <location>
        <begin position="19"/>
        <end position="148"/>
    </location>
</feature>
<dbReference type="AlphaFoldDB" id="A0A919J4W7"/>
<dbReference type="RefSeq" id="WP_203821277.1">
    <property type="nucleotide sequence ID" value="NZ_BAAABP010000009.1"/>
</dbReference>
<evidence type="ECO:0000259" key="2">
    <source>
        <dbReference type="Pfam" id="PF08327"/>
    </source>
</evidence>
<reference evidence="3" key="1">
    <citation type="submission" date="2021-01" db="EMBL/GenBank/DDBJ databases">
        <title>Whole genome shotgun sequence of Actinoplanes ferrugineus NBRC 15555.</title>
        <authorList>
            <person name="Komaki H."/>
            <person name="Tamura T."/>
        </authorList>
    </citation>
    <scope>NUCLEOTIDE SEQUENCE</scope>
    <source>
        <strain evidence="3">NBRC 15555</strain>
    </source>
</reference>
<comment type="similarity">
    <text evidence="1">Belongs to the AHA1 family.</text>
</comment>